<organism evidence="13 16">
    <name type="scientific">Plasmodium reichenowi</name>
    <dbReference type="NCBI Taxonomy" id="5854"/>
    <lineage>
        <taxon>Eukaryota</taxon>
        <taxon>Sar</taxon>
        <taxon>Alveolata</taxon>
        <taxon>Apicomplexa</taxon>
        <taxon>Aconoidasida</taxon>
        <taxon>Haemosporida</taxon>
        <taxon>Plasmodiidae</taxon>
        <taxon>Plasmodium</taxon>
        <taxon>Plasmodium (Laverania)</taxon>
    </lineage>
</organism>
<dbReference type="Gene3D" id="3.30.390.50">
    <property type="entry name" value="CO dehydrogenase flavoprotein, C-terminal domain"/>
    <property type="match status" value="1"/>
</dbReference>
<dbReference type="VEuPathDB" id="PlasmoDB:PRCDC_1313600"/>
<evidence type="ECO:0000313" key="16">
    <source>
        <dbReference type="Proteomes" id="UP000027581"/>
    </source>
</evidence>
<evidence type="ECO:0000256" key="6">
    <source>
        <dbReference type="ARBA" id="ARBA00022723"/>
    </source>
</evidence>
<comment type="catalytic activity">
    <reaction evidence="10">
        <text>L-lysyl-[lipoyl-carrier protein] + (R)-lipoate + ATP = N(6)-[(R)-lipoyl]-L-lysyl-[lipoyl-carrier protein] + AMP + diphosphate + H(+)</text>
        <dbReference type="Rhea" id="RHEA:49288"/>
        <dbReference type="Rhea" id="RHEA-COMP:10500"/>
        <dbReference type="Rhea" id="RHEA-COMP:10502"/>
        <dbReference type="ChEBI" id="CHEBI:15378"/>
        <dbReference type="ChEBI" id="CHEBI:29969"/>
        <dbReference type="ChEBI" id="CHEBI:30616"/>
        <dbReference type="ChEBI" id="CHEBI:33019"/>
        <dbReference type="ChEBI" id="CHEBI:83088"/>
        <dbReference type="ChEBI" id="CHEBI:83099"/>
        <dbReference type="ChEBI" id="CHEBI:456215"/>
        <dbReference type="EC" id="6.3.1.20"/>
    </reaction>
</comment>
<dbReference type="EMBL" id="HG810774">
    <property type="protein sequence ID" value="CDO65940.1"/>
    <property type="molecule type" value="Genomic_DNA"/>
</dbReference>
<dbReference type="EC" id="6.3.1.20" evidence="4"/>
<dbReference type="SUPFAM" id="SSF55681">
    <property type="entry name" value="Class II aaRS and biotin synthetases"/>
    <property type="match status" value="1"/>
</dbReference>
<evidence type="ECO:0000256" key="10">
    <source>
        <dbReference type="ARBA" id="ARBA00048037"/>
    </source>
</evidence>
<evidence type="ECO:0000313" key="17">
    <source>
        <dbReference type="Proteomes" id="UP000076359"/>
    </source>
</evidence>
<keyword evidence="8" id="KW-0067">ATP-binding</keyword>
<evidence type="ECO:0000256" key="3">
    <source>
        <dbReference type="ARBA" id="ARBA00008242"/>
    </source>
</evidence>
<dbReference type="OrthoDB" id="201621at2759"/>
<evidence type="ECO:0000256" key="5">
    <source>
        <dbReference type="ARBA" id="ARBA00022598"/>
    </source>
</evidence>
<sequence>MKRIFRLVRRCHYSTEKRTNGPLVLVSNNQNIHFNLSLENFLLNNYNDLLKYLNINTIEKFNEPILFLWRNNRSIIIGKNQNIWSECNLKNIKEDGVLVARRFTGGGAVYHDLGNVCFTFLNNNINTSSNFLIILNTLKNHFNIEAKTQGRNDITVNDQKCSGSAFKKIKDVFLHHGTILINLEKNILNKYLTPDKIKYIKHGVSSVNARTINLSEINKNITCENLCIALIKEFIKFYEQNYKENINNIKNLENNINNSNFQNKEQININNTNENNLINNTNIIPNDITVHYIDQNNNITKNPEFLKYYNLLKDWDWCYGKTPKFQNHIWKQFTFGKLELFFNVSNGFIKDGNIFSDCLDINLIDHLKSIFNNDIKYSKEDISNFFKKLNVENKNYLDEVSSWILQEL</sequence>
<keyword evidence="9" id="KW-0460">Magnesium</keyword>
<keyword evidence="16" id="KW-1185">Reference proteome</keyword>
<evidence type="ECO:0000313" key="15">
    <source>
        <dbReference type="EMBL" id="SOV81785.1"/>
    </source>
</evidence>
<dbReference type="KEGG" id="prei:PRSY57_1313600"/>
<dbReference type="GO" id="GO:0016979">
    <property type="term" value="F:lipoate-protein ligase activity"/>
    <property type="evidence" value="ECO:0007669"/>
    <property type="project" value="UniProtKB-EC"/>
</dbReference>
<feature type="coiled-coil region" evidence="11">
    <location>
        <begin position="235"/>
        <end position="262"/>
    </location>
</feature>
<evidence type="ECO:0000256" key="8">
    <source>
        <dbReference type="ARBA" id="ARBA00022840"/>
    </source>
</evidence>
<reference evidence="13" key="2">
    <citation type="submission" date="2014-05" db="EMBL/GenBank/DDBJ databases">
        <title>The genome sequences of chimpanzee malaria parasites reveal the path to human adaptation.</title>
        <authorList>
            <person name="Otto T.D."/>
            <person name="Rayner J.C."/>
            <person name="Boehme U."/>
            <person name="Pain A."/>
            <person name="Spottiswoode N."/>
            <person name="Sanders M."/>
            <person name="Quail M."/>
            <person name="Ollomo B."/>
            <person name="Renaud F."/>
            <person name="Thomas A.W."/>
            <person name="Prugnolle F."/>
            <person name="Conway D.J."/>
            <person name="Newbold C."/>
            <person name="Berriman M."/>
        </authorList>
    </citation>
    <scope>NUCLEOTIDE SEQUENCE [LARGE SCALE GENOMIC DNA]</scope>
    <source>
        <strain evidence="13">CDC</strain>
    </source>
</reference>
<dbReference type="GeneID" id="24532714"/>
<evidence type="ECO:0000256" key="9">
    <source>
        <dbReference type="ARBA" id="ARBA00022842"/>
    </source>
</evidence>
<dbReference type="SUPFAM" id="SSF82649">
    <property type="entry name" value="SufE/NifU"/>
    <property type="match status" value="1"/>
</dbReference>
<reference evidence="15 18" key="4">
    <citation type="submission" date="2016-09" db="EMBL/GenBank/DDBJ databases">
        <authorList>
            <consortium name="Pathogen Informatics"/>
        </authorList>
    </citation>
    <scope>NUCLEOTIDE SEQUENCE [LARGE SCALE GENOMIC DNA]</scope>
</reference>
<evidence type="ECO:0000256" key="11">
    <source>
        <dbReference type="SAM" id="Coils"/>
    </source>
</evidence>
<dbReference type="RefSeq" id="XP_012764526.1">
    <property type="nucleotide sequence ID" value="XM_012909072.1"/>
</dbReference>
<dbReference type="PANTHER" id="PTHR12561:SF3">
    <property type="entry name" value="LIPOYLTRANSFERASE 1, MITOCHONDRIAL"/>
    <property type="match status" value="1"/>
</dbReference>
<evidence type="ECO:0000256" key="4">
    <source>
        <dbReference type="ARBA" id="ARBA00012367"/>
    </source>
</evidence>
<dbReference type="Proteomes" id="UP000027581">
    <property type="component" value="Unassembled WGS sequence"/>
</dbReference>
<dbReference type="Gene3D" id="3.30.930.10">
    <property type="entry name" value="Bira Bifunctional Protein, Domain 2"/>
    <property type="match status" value="1"/>
</dbReference>
<dbReference type="AlphaFoldDB" id="A0A060S2E1"/>
<dbReference type="PROSITE" id="PS51733">
    <property type="entry name" value="BPL_LPL_CATALYTIC"/>
    <property type="match status" value="1"/>
</dbReference>
<dbReference type="InterPro" id="IPR004562">
    <property type="entry name" value="LipoylTrfase_LipoateP_Ligase"/>
</dbReference>
<evidence type="ECO:0000313" key="13">
    <source>
        <dbReference type="EMBL" id="CDO65940.1"/>
    </source>
</evidence>
<keyword evidence="7" id="KW-0547">Nucleotide-binding</keyword>
<dbReference type="InterPro" id="IPR045864">
    <property type="entry name" value="aa-tRNA-synth_II/BPL/LPL"/>
</dbReference>
<dbReference type="PANTHER" id="PTHR12561">
    <property type="entry name" value="LIPOATE-PROTEIN LIGASE"/>
    <property type="match status" value="1"/>
</dbReference>
<dbReference type="GO" id="GO:0017118">
    <property type="term" value="F:lipoyltransferase activity"/>
    <property type="evidence" value="ECO:0007669"/>
    <property type="project" value="TreeGrafter"/>
</dbReference>
<evidence type="ECO:0000313" key="14">
    <source>
        <dbReference type="EMBL" id="KYN94586.1"/>
    </source>
</evidence>
<dbReference type="InterPro" id="IPR019491">
    <property type="entry name" value="Lipoate_protein_ligase_C"/>
</dbReference>
<dbReference type="Pfam" id="PF21948">
    <property type="entry name" value="LplA-B_cat"/>
    <property type="match status" value="1"/>
</dbReference>
<comment type="similarity">
    <text evidence="3">Belongs to the LplA family.</text>
</comment>
<dbReference type="CDD" id="cd16443">
    <property type="entry name" value="LplA"/>
    <property type="match status" value="1"/>
</dbReference>
<reference evidence="14 17" key="3">
    <citation type="journal article" date="2016" name="Nat. Commun.">
        <title>Genomes of cryptic chimpanzee Plasmodium species reveal key evolutionary events leading to human malaria.</title>
        <authorList>
            <person name="Sundararaman S.A."/>
            <person name="Plenderleith L.J."/>
            <person name="Liu W."/>
            <person name="Loy D.E."/>
            <person name="Learn G.H."/>
            <person name="Li Y."/>
            <person name="Shaw K.S."/>
            <person name="Ayouba A."/>
            <person name="Peeters M."/>
            <person name="Speede S."/>
            <person name="Shaw G.M."/>
            <person name="Bushman F.D."/>
            <person name="Brisson D."/>
            <person name="Rayner J.C."/>
            <person name="Sharp P.M."/>
            <person name="Hahn B.H."/>
        </authorList>
    </citation>
    <scope>NUCLEOTIDE SEQUENCE [LARGE SCALE GENOMIC DNA]</scope>
    <source>
        <strain evidence="14 17">SY57</strain>
    </source>
</reference>
<evidence type="ECO:0000259" key="12">
    <source>
        <dbReference type="PROSITE" id="PS51733"/>
    </source>
</evidence>
<dbReference type="GO" id="GO:0009249">
    <property type="term" value="P:protein lipoylation"/>
    <property type="evidence" value="ECO:0007669"/>
    <property type="project" value="InterPro"/>
</dbReference>
<protein>
    <recommendedName>
        <fullName evidence="4">lipoate--protein ligase</fullName>
        <ecNumber evidence="4">6.3.1.20</ecNumber>
    </recommendedName>
</protein>
<dbReference type="GO" id="GO:0046872">
    <property type="term" value="F:metal ion binding"/>
    <property type="evidence" value="ECO:0007669"/>
    <property type="project" value="UniProtKB-KW"/>
</dbReference>
<keyword evidence="11" id="KW-0175">Coiled coil</keyword>
<dbReference type="GO" id="GO:0005737">
    <property type="term" value="C:cytoplasm"/>
    <property type="evidence" value="ECO:0007669"/>
    <property type="project" value="TreeGrafter"/>
</dbReference>
<dbReference type="EMBL" id="LVLA01000014">
    <property type="protein sequence ID" value="KYN94586.1"/>
    <property type="molecule type" value="Genomic_DNA"/>
</dbReference>
<evidence type="ECO:0000256" key="7">
    <source>
        <dbReference type="ARBA" id="ARBA00022741"/>
    </source>
</evidence>
<dbReference type="Proteomes" id="UP000240500">
    <property type="component" value="Chromosome 13"/>
</dbReference>
<evidence type="ECO:0000256" key="1">
    <source>
        <dbReference type="ARBA" id="ARBA00005085"/>
    </source>
</evidence>
<dbReference type="InterPro" id="IPR004143">
    <property type="entry name" value="BPL_LPL_catalytic"/>
</dbReference>
<keyword evidence="5 13" id="KW-0436">Ligase</keyword>
<dbReference type="EMBL" id="LT969576">
    <property type="protein sequence ID" value="SOV81785.1"/>
    <property type="molecule type" value="Genomic_DNA"/>
</dbReference>
<dbReference type="Pfam" id="PF10437">
    <property type="entry name" value="Lip_prot_lig_C"/>
    <property type="match status" value="1"/>
</dbReference>
<gene>
    <name evidence="13" type="primary">LplA1</name>
    <name evidence="13" type="ORF">PRCDC_1313600</name>
    <name evidence="15" type="ORF">PRG01_1316700</name>
    <name evidence="14" type="ORF">PRSY57_1313600</name>
</gene>
<name>A0A060S2E1_PLARE</name>
<reference evidence="13" key="1">
    <citation type="submission" date="2014-01" db="EMBL/GenBank/DDBJ databases">
        <authorList>
            <person name="Aslett M."/>
        </authorList>
    </citation>
    <scope>NUCLEOTIDE SEQUENCE</scope>
    <source>
        <strain evidence="13">CDC</strain>
    </source>
</reference>
<dbReference type="FunFam" id="3.30.930.10:FF:000101">
    <property type="entry name" value="Lipoate-protein ligase A subunit 1"/>
    <property type="match status" value="1"/>
</dbReference>
<dbReference type="Proteomes" id="UP000076359">
    <property type="component" value="Unassembled WGS sequence"/>
</dbReference>
<comment type="pathway">
    <text evidence="1">Protein modification; protein lipoylation via exogenous pathway; protein N(6)-(lipoyl)lysine from lipoate: step 2/2.</text>
</comment>
<comment type="pathway">
    <text evidence="2">Protein modification; protein lipoylation via exogenous pathway; protein N(6)-(lipoyl)lysine from lipoate: step 1/2.</text>
</comment>
<keyword evidence="6" id="KW-0479">Metal-binding</keyword>
<keyword evidence="13" id="KW-0808">Transferase</keyword>
<proteinExistence type="inferred from homology"/>
<evidence type="ECO:0000313" key="18">
    <source>
        <dbReference type="Proteomes" id="UP000240500"/>
    </source>
</evidence>
<dbReference type="VEuPathDB" id="PlasmoDB:PRG01_1316700"/>
<dbReference type="GO" id="GO:0005524">
    <property type="term" value="F:ATP binding"/>
    <property type="evidence" value="ECO:0007669"/>
    <property type="project" value="UniProtKB-KW"/>
</dbReference>
<dbReference type="UniPathway" id="UPA00537">
    <property type="reaction ID" value="UER00594"/>
</dbReference>
<accession>A0A060S2E1</accession>
<feature type="domain" description="BPL/LPL catalytic" evidence="12">
    <location>
        <begin position="60"/>
        <end position="242"/>
    </location>
</feature>
<keyword evidence="13" id="KW-0548">Nucleotidyltransferase</keyword>
<evidence type="ECO:0000256" key="2">
    <source>
        <dbReference type="ARBA" id="ARBA00005124"/>
    </source>
</evidence>
<dbReference type="FunFam" id="3.30.390.50:FF:000007">
    <property type="entry name" value="Lipoate-protein ligase 1"/>
    <property type="match status" value="1"/>
</dbReference>